<evidence type="ECO:0000256" key="3">
    <source>
        <dbReference type="ARBA" id="ARBA00022729"/>
    </source>
</evidence>
<dbReference type="GeneID" id="20527269"/>
<dbReference type="AlphaFoldDB" id="A0A058ZCD1"/>
<dbReference type="OMA" id="LCAISHE"/>
<dbReference type="eggNOG" id="KOG3525">
    <property type="taxonomic scope" value="Eukaryota"/>
</dbReference>
<evidence type="ECO:0000256" key="2">
    <source>
        <dbReference type="ARBA" id="ARBA00022525"/>
    </source>
</evidence>
<dbReference type="InterPro" id="IPR009030">
    <property type="entry name" value="Growth_fac_rcpt_cys_sf"/>
</dbReference>
<keyword evidence="5" id="KW-0812">Transmembrane</keyword>
<dbReference type="InterPro" id="IPR043601">
    <property type="entry name" value="Rspo_Fu-CRD_dom"/>
</dbReference>
<gene>
    <name evidence="8" type="ORF">H696_02544</name>
</gene>
<evidence type="ECO:0000313" key="8">
    <source>
        <dbReference type="EMBL" id="KCV71601.1"/>
    </source>
</evidence>
<evidence type="ECO:0000256" key="5">
    <source>
        <dbReference type="SAM" id="Phobius"/>
    </source>
</evidence>
<keyword evidence="2" id="KW-0964">Secreted</keyword>
<dbReference type="GO" id="GO:0005576">
    <property type="term" value="C:extracellular region"/>
    <property type="evidence" value="ECO:0007669"/>
    <property type="project" value="UniProtKB-SubCell"/>
</dbReference>
<evidence type="ECO:0000259" key="7">
    <source>
        <dbReference type="Pfam" id="PF15913"/>
    </source>
</evidence>
<feature type="transmembrane region" description="Helical" evidence="5">
    <location>
        <begin position="754"/>
        <end position="780"/>
    </location>
</feature>
<evidence type="ECO:0000313" key="9">
    <source>
        <dbReference type="Proteomes" id="UP000030693"/>
    </source>
</evidence>
<accession>A0A058ZCD1</accession>
<dbReference type="Gene3D" id="2.10.220.10">
    <property type="entry name" value="Hormone Receptor, Insulin-like Growth Factor Receptor 1, Chain A, domain 2"/>
    <property type="match status" value="6"/>
</dbReference>
<keyword evidence="9" id="KW-1185">Reference proteome</keyword>
<evidence type="ECO:0000256" key="4">
    <source>
        <dbReference type="ARBA" id="ARBA00023180"/>
    </source>
</evidence>
<organism evidence="8">
    <name type="scientific">Fonticula alba</name>
    <name type="common">Slime mold</name>
    <dbReference type="NCBI Taxonomy" id="691883"/>
    <lineage>
        <taxon>Eukaryota</taxon>
        <taxon>Rotosphaerida</taxon>
        <taxon>Fonticulaceae</taxon>
        <taxon>Fonticula</taxon>
    </lineage>
</organism>
<comment type="subcellular location">
    <subcellularLocation>
        <location evidence="1">Secreted</location>
    </subcellularLocation>
</comment>
<dbReference type="CDD" id="cd00064">
    <property type="entry name" value="FU"/>
    <property type="match status" value="2"/>
</dbReference>
<keyword evidence="5" id="KW-0472">Membrane</keyword>
<protein>
    <recommendedName>
        <fullName evidence="7">R-spondin Fu-CRD domain-containing protein</fullName>
    </recommendedName>
</protein>
<dbReference type="Proteomes" id="UP000030693">
    <property type="component" value="Unassembled WGS sequence"/>
</dbReference>
<dbReference type="Pfam" id="PF15913">
    <property type="entry name" value="Furin-like_2"/>
    <property type="match status" value="1"/>
</dbReference>
<dbReference type="OrthoDB" id="300641at2759"/>
<keyword evidence="3 6" id="KW-0732">Signal</keyword>
<dbReference type="EMBL" id="KB932203">
    <property type="protein sequence ID" value="KCV71601.1"/>
    <property type="molecule type" value="Genomic_DNA"/>
</dbReference>
<keyword evidence="4" id="KW-0325">Glycoprotein</keyword>
<dbReference type="InterPro" id="IPR006212">
    <property type="entry name" value="Furin_repeat"/>
</dbReference>
<feature type="signal peptide" evidence="6">
    <location>
        <begin position="1"/>
        <end position="34"/>
    </location>
</feature>
<dbReference type="PANTHER" id="PTHR15332:SF175">
    <property type="entry name" value="PROPROTEIN CONVERTASE SUBTILISIN_KEXIN TYPE 5-LIKE"/>
    <property type="match status" value="1"/>
</dbReference>
<proteinExistence type="predicted"/>
<keyword evidence="5" id="KW-1133">Transmembrane helix</keyword>
<feature type="chain" id="PRO_5001566314" description="R-spondin Fu-CRD domain-containing protein" evidence="6">
    <location>
        <begin position="35"/>
        <end position="799"/>
    </location>
</feature>
<name>A0A058ZCD1_FONAL</name>
<sequence length="799" mass="84747">MRSKAPRLRPSRTALLGLVLLLGLVASILGAVRAADCAEGFFSSPTGSCLPCNVSCSTCTRAESCLTCLPGLVFLSSDPNVESLCSHTCLPGDYRSILNRCLPCDPSCRDCSDNYQKCYNCSANHGWADTHFIGGSGEVSTCSRCSKNCVSCSRSSGFFVCHACTAGFALDPLGDCMAVDEPGFWKDSTSQRFLSCAPTCRTCTGPSANECLSCVGDLSLELQPGRAVGHCVSSCPAGKVPIPEVPGLCVSCHYSCGQCFGLAQDQCWACQPGRVLLGTECVSTCPDGYYATEGRCERCHVSCDRCTGPSNTQCLGQCSAGLLSLDVPTGGGGGGGGSSRACVTQCPAGTTVWPDGSCSRCSANCATCHYLEGASAATDVPCAKRTHPFHLPSGCYERCPAGSYASGEDCLPCDSTCRECSGPGPAKCTNCWHDNVLTMDGKCMGSCPGGYFVQTRGPQDSAACQPCSAMCSSCLREDWCMACQEDAFLVKGSCLAEGCPQGWTICPDSNECIACDENCLQCEGHSDNWQGTCQQRCTKCAEPLVFFPEEGLCIEKCSPSGIPAYVRKGECVACQENCRTCHEKVSMCTSCRDADQWLMVDTGECKDACPNSGFAGVDSRIIGDHDTSKMCFTCPENCDKCSDWSWQDNSHSSGYTSESSDSYERRTLCAISHEDGSLKCPWRFECDRCKSPLVLMPKDRTCVSECPVGTFVGYSPYDPNARACIDCQPGCLECTGNTHWECTRYEKSGASRSLAIGLGVGLGILGLLIVGGLVAGFLVLRARKSAASKESISMSVIRD</sequence>
<dbReference type="SMART" id="SM00261">
    <property type="entry name" value="FU"/>
    <property type="match status" value="12"/>
</dbReference>
<evidence type="ECO:0000256" key="6">
    <source>
        <dbReference type="SAM" id="SignalP"/>
    </source>
</evidence>
<dbReference type="RefSeq" id="XP_009494724.1">
    <property type="nucleotide sequence ID" value="XM_009496449.1"/>
</dbReference>
<reference evidence="8" key="1">
    <citation type="submission" date="2013-04" db="EMBL/GenBank/DDBJ databases">
        <title>The Genome Sequence of Fonticula alba ATCC 38817.</title>
        <authorList>
            <consortium name="The Broad Institute Genomics Platform"/>
            <person name="Russ C."/>
            <person name="Cuomo C."/>
            <person name="Burger G."/>
            <person name="Gray M.W."/>
            <person name="Holland P.W.H."/>
            <person name="King N."/>
            <person name="Lang F.B.F."/>
            <person name="Roger A.J."/>
            <person name="Ruiz-Trillo I."/>
            <person name="Brown M."/>
            <person name="Walker B."/>
            <person name="Young S."/>
            <person name="Zeng Q."/>
            <person name="Gargeya S."/>
            <person name="Fitzgerald M."/>
            <person name="Haas B."/>
            <person name="Abouelleil A."/>
            <person name="Allen A.W."/>
            <person name="Alvarado L."/>
            <person name="Arachchi H.M."/>
            <person name="Berlin A.M."/>
            <person name="Chapman S.B."/>
            <person name="Gainer-Dewar J."/>
            <person name="Goldberg J."/>
            <person name="Griggs A."/>
            <person name="Gujja S."/>
            <person name="Hansen M."/>
            <person name="Howarth C."/>
            <person name="Imamovic A."/>
            <person name="Ireland A."/>
            <person name="Larimer J."/>
            <person name="McCowan C."/>
            <person name="Murphy C."/>
            <person name="Pearson M."/>
            <person name="Poon T.W."/>
            <person name="Priest M."/>
            <person name="Roberts A."/>
            <person name="Saif S."/>
            <person name="Shea T."/>
            <person name="Sisk P."/>
            <person name="Sykes S."/>
            <person name="Wortman J."/>
            <person name="Nusbaum C."/>
            <person name="Birren B."/>
        </authorList>
    </citation>
    <scope>NUCLEOTIDE SEQUENCE [LARGE SCALE GENOMIC DNA]</scope>
    <source>
        <strain evidence="8">ATCC 38817</strain>
    </source>
</reference>
<evidence type="ECO:0000256" key="1">
    <source>
        <dbReference type="ARBA" id="ARBA00004613"/>
    </source>
</evidence>
<dbReference type="SUPFAM" id="SSF57184">
    <property type="entry name" value="Growth factor receptor domain"/>
    <property type="match status" value="5"/>
</dbReference>
<feature type="domain" description="R-spondin Fu-CRD" evidence="7">
    <location>
        <begin position="435"/>
        <end position="512"/>
    </location>
</feature>
<dbReference type="PANTHER" id="PTHR15332">
    <property type="entry name" value="PROPROTEIN CONVERTASE SUBTILISIN_KEXIN TYPE 5-LIKE"/>
    <property type="match status" value="1"/>
</dbReference>